<proteinExistence type="predicted"/>
<dbReference type="EMBL" id="CAIJDO010000355">
    <property type="protein sequence ID" value="CAD0009971.1"/>
    <property type="molecule type" value="Genomic_DNA"/>
</dbReference>
<accession>A0A6V6ZDU5</accession>
<reference evidence="1 2" key="1">
    <citation type="submission" date="2020-06" db="EMBL/GenBank/DDBJ databases">
        <authorList>
            <person name="Criscuolo A."/>
        </authorList>
    </citation>
    <scope>NUCLEOTIDE SEQUENCE [LARGE SCALE GENOMIC DNA]</scope>
    <source>
        <strain evidence="2">CIP 110025</strain>
    </source>
</reference>
<sequence>METQHKEQVAEFLQSMYTSKKFKKLKPHHNSDNSFNVTLKVSGYNQLNLMVSDLLKASIVLLHHDAPSLPSHTVNTDINVMTLLEIALQLLPEEEMELLDELYKLNLKV</sequence>
<keyword evidence="2" id="KW-1185">Reference proteome</keyword>
<name>A0A6V6ZDU5_9FLAO</name>
<gene>
    <name evidence="1" type="ORF">FLACHUCJ7_04611</name>
</gene>
<organism evidence="1 2">
    <name type="scientific">Flavobacterium chungangense</name>
    <dbReference type="NCBI Taxonomy" id="554283"/>
    <lineage>
        <taxon>Bacteria</taxon>
        <taxon>Pseudomonadati</taxon>
        <taxon>Bacteroidota</taxon>
        <taxon>Flavobacteriia</taxon>
        <taxon>Flavobacteriales</taxon>
        <taxon>Flavobacteriaceae</taxon>
        <taxon>Flavobacterium</taxon>
    </lineage>
</organism>
<evidence type="ECO:0000313" key="2">
    <source>
        <dbReference type="Proteomes" id="UP000556700"/>
    </source>
</evidence>
<comment type="caution">
    <text evidence="1">The sequence shown here is derived from an EMBL/GenBank/DDBJ whole genome shotgun (WGS) entry which is preliminary data.</text>
</comment>
<dbReference type="Proteomes" id="UP000556700">
    <property type="component" value="Unassembled WGS sequence"/>
</dbReference>
<evidence type="ECO:0000313" key="1">
    <source>
        <dbReference type="EMBL" id="CAD0009971.1"/>
    </source>
</evidence>
<dbReference type="RefSeq" id="WP_031453413.1">
    <property type="nucleotide sequence ID" value="NZ_CAIJDO010000355.1"/>
</dbReference>
<protein>
    <submittedName>
        <fullName evidence="1">Uncharacterized protein</fullName>
    </submittedName>
</protein>
<dbReference type="AlphaFoldDB" id="A0A6V6ZDU5"/>